<evidence type="ECO:0000313" key="2">
    <source>
        <dbReference type="Proteomes" id="UP001174909"/>
    </source>
</evidence>
<proteinExistence type="predicted"/>
<evidence type="ECO:0000313" key="1">
    <source>
        <dbReference type="EMBL" id="CAI8054049.1"/>
    </source>
</evidence>
<gene>
    <name evidence="1" type="ORF">GBAR_LOCUS29543</name>
</gene>
<feature type="non-terminal residue" evidence="1">
    <location>
        <position position="1"/>
    </location>
</feature>
<organism evidence="1 2">
    <name type="scientific">Geodia barretti</name>
    <name type="common">Barrett's horny sponge</name>
    <dbReference type="NCBI Taxonomy" id="519541"/>
    <lineage>
        <taxon>Eukaryota</taxon>
        <taxon>Metazoa</taxon>
        <taxon>Porifera</taxon>
        <taxon>Demospongiae</taxon>
        <taxon>Heteroscleromorpha</taxon>
        <taxon>Tetractinellida</taxon>
        <taxon>Astrophorina</taxon>
        <taxon>Geodiidae</taxon>
        <taxon>Geodia</taxon>
    </lineage>
</organism>
<sequence length="37" mass="3903">MPKGILQAAGGRLATVCPLMCCLSHRLLCDKTPPGSY</sequence>
<dbReference type="Proteomes" id="UP001174909">
    <property type="component" value="Unassembled WGS sequence"/>
</dbReference>
<dbReference type="AlphaFoldDB" id="A0AA35TUJ9"/>
<dbReference type="EMBL" id="CASHTH010004137">
    <property type="protein sequence ID" value="CAI8054049.1"/>
    <property type="molecule type" value="Genomic_DNA"/>
</dbReference>
<accession>A0AA35TUJ9</accession>
<comment type="caution">
    <text evidence="1">The sequence shown here is derived from an EMBL/GenBank/DDBJ whole genome shotgun (WGS) entry which is preliminary data.</text>
</comment>
<reference evidence="1" key="1">
    <citation type="submission" date="2023-03" db="EMBL/GenBank/DDBJ databases">
        <authorList>
            <person name="Steffen K."/>
            <person name="Cardenas P."/>
        </authorList>
    </citation>
    <scope>NUCLEOTIDE SEQUENCE</scope>
</reference>
<name>A0AA35TUJ9_GEOBA</name>
<keyword evidence="2" id="KW-1185">Reference proteome</keyword>
<protein>
    <submittedName>
        <fullName evidence="1">Uncharacterized protein</fullName>
    </submittedName>
</protein>